<name>A0AAC8YRU1_AMIAI</name>
<dbReference type="GO" id="GO:0016020">
    <property type="term" value="C:membrane"/>
    <property type="evidence" value="ECO:0007669"/>
    <property type="project" value="InterPro"/>
</dbReference>
<evidence type="ECO:0000259" key="2">
    <source>
        <dbReference type="Pfam" id="PF00892"/>
    </source>
</evidence>
<feature type="transmembrane region" description="Helical" evidence="1">
    <location>
        <begin position="158"/>
        <end position="179"/>
    </location>
</feature>
<dbReference type="RefSeq" id="WP_067963332.1">
    <property type="nucleotide sequence ID" value="NZ_CP015005.1"/>
</dbReference>
<dbReference type="InterPro" id="IPR000620">
    <property type="entry name" value="EamA_dom"/>
</dbReference>
<dbReference type="Proteomes" id="UP000075755">
    <property type="component" value="Chromosome"/>
</dbReference>
<feature type="transmembrane region" description="Helical" evidence="1">
    <location>
        <begin position="106"/>
        <end position="127"/>
    </location>
</feature>
<dbReference type="SUPFAM" id="SSF103481">
    <property type="entry name" value="Multidrug resistance efflux transporter EmrE"/>
    <property type="match status" value="2"/>
</dbReference>
<keyword evidence="1" id="KW-0812">Transmembrane</keyword>
<dbReference type="AlphaFoldDB" id="A0AAC8YRU1"/>
<organism evidence="3 5">
    <name type="scientific">Aminobacter aminovorans</name>
    <name type="common">Chelatobacter heintzii</name>
    <dbReference type="NCBI Taxonomy" id="83263"/>
    <lineage>
        <taxon>Bacteria</taxon>
        <taxon>Pseudomonadati</taxon>
        <taxon>Pseudomonadota</taxon>
        <taxon>Alphaproteobacteria</taxon>
        <taxon>Hyphomicrobiales</taxon>
        <taxon>Phyllobacteriaceae</taxon>
        <taxon>Aminobacter</taxon>
    </lineage>
</organism>
<keyword evidence="1" id="KW-0472">Membrane</keyword>
<feature type="transmembrane region" description="Helical" evidence="1">
    <location>
        <begin position="21"/>
        <end position="38"/>
    </location>
</feature>
<protein>
    <submittedName>
        <fullName evidence="4">Drug/metabolite transporter (DMT)-like permease</fullName>
    </submittedName>
    <submittedName>
        <fullName evidence="3">Membrane protein</fullName>
    </submittedName>
</protein>
<evidence type="ECO:0000313" key="4">
    <source>
        <dbReference type="EMBL" id="MBB3708540.1"/>
    </source>
</evidence>
<feature type="transmembrane region" description="Helical" evidence="1">
    <location>
        <begin position="80"/>
        <end position="100"/>
    </location>
</feature>
<feature type="transmembrane region" description="Helical" evidence="1">
    <location>
        <begin position="191"/>
        <end position="209"/>
    </location>
</feature>
<feature type="transmembrane region" description="Helical" evidence="1">
    <location>
        <begin position="224"/>
        <end position="245"/>
    </location>
</feature>
<dbReference type="InterPro" id="IPR052756">
    <property type="entry name" value="Alkyne_AA_exporter"/>
</dbReference>
<feature type="transmembrane region" description="Helical" evidence="1">
    <location>
        <begin position="257"/>
        <end position="273"/>
    </location>
</feature>
<feature type="transmembrane region" description="Helical" evidence="1">
    <location>
        <begin position="279"/>
        <end position="297"/>
    </location>
</feature>
<reference evidence="3 5" key="1">
    <citation type="submission" date="2016-03" db="EMBL/GenBank/DDBJ databases">
        <title>Complete genome of Aminobacter aminovorans KCTC 2477.</title>
        <authorList>
            <person name="Kim K.M."/>
        </authorList>
    </citation>
    <scope>NUCLEOTIDE SEQUENCE [LARGE SCALE GENOMIC DNA]</scope>
    <source>
        <strain evidence="3 5">KCTC 2477</strain>
    </source>
</reference>
<evidence type="ECO:0000313" key="3">
    <source>
        <dbReference type="EMBL" id="AMS43106.1"/>
    </source>
</evidence>
<dbReference type="InterPro" id="IPR037185">
    <property type="entry name" value="EmrE-like"/>
</dbReference>
<accession>A0AAC8YRU1</accession>
<feature type="transmembrane region" description="Helical" evidence="1">
    <location>
        <begin position="134"/>
        <end position="152"/>
    </location>
</feature>
<dbReference type="EMBL" id="CP015005">
    <property type="protein sequence ID" value="AMS43106.1"/>
    <property type="molecule type" value="Genomic_DNA"/>
</dbReference>
<evidence type="ECO:0000256" key="1">
    <source>
        <dbReference type="SAM" id="Phobius"/>
    </source>
</evidence>
<dbReference type="Pfam" id="PF00892">
    <property type="entry name" value="EamA"/>
    <property type="match status" value="2"/>
</dbReference>
<proteinExistence type="predicted"/>
<feature type="domain" description="EamA" evidence="2">
    <location>
        <begin position="162"/>
        <end position="296"/>
    </location>
</feature>
<dbReference type="PANTHER" id="PTHR12715">
    <property type="entry name" value="TRANSPORTER, DRUG/METABOLITE EXPORTER FAMILY"/>
    <property type="match status" value="1"/>
</dbReference>
<evidence type="ECO:0000313" key="5">
    <source>
        <dbReference type="Proteomes" id="UP000075755"/>
    </source>
</evidence>
<gene>
    <name evidence="3" type="ORF">AA2016_4189</name>
    <name evidence="4" type="ORF">FHS67_004880</name>
</gene>
<feature type="domain" description="EamA" evidence="2">
    <location>
        <begin position="21"/>
        <end position="151"/>
    </location>
</feature>
<reference evidence="4 6" key="2">
    <citation type="submission" date="2020-08" db="EMBL/GenBank/DDBJ databases">
        <title>Genomic Encyclopedia of Type Strains, Phase IV (KMG-IV): sequencing the most valuable type-strain genomes for metagenomic binning, comparative biology and taxonomic classification.</title>
        <authorList>
            <person name="Goeker M."/>
        </authorList>
    </citation>
    <scope>NUCLEOTIDE SEQUENCE [LARGE SCALE GENOMIC DNA]</scope>
    <source>
        <strain evidence="4 6">DSM 10368</strain>
    </source>
</reference>
<evidence type="ECO:0000313" key="6">
    <source>
        <dbReference type="Proteomes" id="UP000577697"/>
    </source>
</evidence>
<dbReference type="Gene3D" id="1.10.3730.20">
    <property type="match status" value="2"/>
</dbReference>
<feature type="transmembrane region" description="Helical" evidence="1">
    <location>
        <begin position="50"/>
        <end position="68"/>
    </location>
</feature>
<dbReference type="EMBL" id="JACICB010000020">
    <property type="protein sequence ID" value="MBB3708540.1"/>
    <property type="molecule type" value="Genomic_DNA"/>
</dbReference>
<dbReference type="PANTHER" id="PTHR12715:SF4">
    <property type="entry name" value="EAMA DOMAIN-CONTAINING PROTEIN"/>
    <property type="match status" value="1"/>
</dbReference>
<keyword evidence="6" id="KW-1185">Reference proteome</keyword>
<dbReference type="KEGG" id="aak:AA2016_4189"/>
<sequence length="299" mass="31270">MTAQTTIQTGNPTQRSSTVTVLAVVVTIVGWASSFPAIRAGLDAIDPIELGALRFAIAAVPSAIYLMILRPALPALNELWRFAFGGAVFIALYTVLLNYGETTVSAGAASFIINVNPIITAVLAMILLGERFPVLAWAGTFLSFAGIGIIALGEGQGLTFNTGALLILGSAFCTSLSSIVQKRLYISHRPLTVSAWNMILGALFLAPALPNGLAQMSVASSEPFWSVIYLGIVPSLIAYGSWSVALSRLPASRASNFMYCVPPVAVAIGFVWLGETPGLFGILGGALALAGVVLVNLKR</sequence>
<keyword evidence="1" id="KW-1133">Transmembrane helix</keyword>
<dbReference type="Proteomes" id="UP000577697">
    <property type="component" value="Unassembled WGS sequence"/>
</dbReference>